<evidence type="ECO:0000313" key="10">
    <source>
        <dbReference type="Proteomes" id="UP000007110"/>
    </source>
</evidence>
<evidence type="ECO:0000256" key="6">
    <source>
        <dbReference type="RuleBase" id="RU003355"/>
    </source>
</evidence>
<dbReference type="PROSITE" id="PS00137">
    <property type="entry name" value="SUBTILASE_HIS"/>
    <property type="match status" value="1"/>
</dbReference>
<reference evidence="10" key="1">
    <citation type="submission" date="2015-02" db="EMBL/GenBank/DDBJ databases">
        <title>Genome sequencing for Strongylocentrotus purpuratus.</title>
        <authorList>
            <person name="Murali S."/>
            <person name="Liu Y."/>
            <person name="Vee V."/>
            <person name="English A."/>
            <person name="Wang M."/>
            <person name="Skinner E."/>
            <person name="Han Y."/>
            <person name="Muzny D.M."/>
            <person name="Worley K.C."/>
            <person name="Gibbs R.A."/>
        </authorList>
    </citation>
    <scope>NUCLEOTIDE SEQUENCE</scope>
</reference>
<keyword evidence="10" id="KW-1185">Reference proteome</keyword>
<feature type="active site" description="Charge relay system" evidence="5">
    <location>
        <position position="331"/>
    </location>
</feature>
<evidence type="ECO:0000256" key="3">
    <source>
        <dbReference type="ARBA" id="ARBA00022801"/>
    </source>
</evidence>
<dbReference type="FunFam" id="3.40.50.200:FF:000014">
    <property type="entry name" value="Proteinase K"/>
    <property type="match status" value="1"/>
</dbReference>
<dbReference type="Gene3D" id="3.30.70.80">
    <property type="entry name" value="Peptidase S8 propeptide/proteinase inhibitor I9"/>
    <property type="match status" value="1"/>
</dbReference>
<evidence type="ECO:0000313" key="9">
    <source>
        <dbReference type="EnsemblMetazoa" id="XP_030841537"/>
    </source>
</evidence>
<dbReference type="InterPro" id="IPR023827">
    <property type="entry name" value="Peptidase_S8_Asp-AS"/>
</dbReference>
<dbReference type="PROSITE" id="PS00138">
    <property type="entry name" value="SUBTILASE_SER"/>
    <property type="match status" value="1"/>
</dbReference>
<dbReference type="EnsemblMetazoa" id="XM_030985677">
    <property type="protein sequence ID" value="XP_030841537"/>
    <property type="gene ID" value="LOC585917"/>
</dbReference>
<evidence type="ECO:0000259" key="8">
    <source>
        <dbReference type="Pfam" id="PF00082"/>
    </source>
</evidence>
<dbReference type="PRINTS" id="PR00723">
    <property type="entry name" value="SUBTILISIN"/>
</dbReference>
<dbReference type="GO" id="GO:0004252">
    <property type="term" value="F:serine-type endopeptidase activity"/>
    <property type="evidence" value="ECO:0007669"/>
    <property type="project" value="UniProtKB-UniRule"/>
</dbReference>
<dbReference type="InterPro" id="IPR036852">
    <property type="entry name" value="Peptidase_S8/S53_dom_sf"/>
</dbReference>
<dbReference type="CDD" id="cd04077">
    <property type="entry name" value="Peptidases_S8_PCSK9_ProteinaseK_like"/>
    <property type="match status" value="1"/>
</dbReference>
<dbReference type="InterPro" id="IPR050131">
    <property type="entry name" value="Peptidase_S8_subtilisin-like"/>
</dbReference>
<keyword evidence="4 5" id="KW-0720">Serine protease</keyword>
<dbReference type="RefSeq" id="XP_030841537.1">
    <property type="nucleotide sequence ID" value="XM_030985677.1"/>
</dbReference>
<feature type="chain" id="PRO_5029757653" description="Peptidase S8/S53 domain-containing protein" evidence="7">
    <location>
        <begin position="21"/>
        <end position="385"/>
    </location>
</feature>
<feature type="domain" description="Peptidase S8/S53" evidence="8">
    <location>
        <begin position="136"/>
        <end position="367"/>
    </location>
</feature>
<feature type="signal peptide" evidence="7">
    <location>
        <begin position="1"/>
        <end position="20"/>
    </location>
</feature>
<proteinExistence type="inferred from homology"/>
<dbReference type="PROSITE" id="PS51892">
    <property type="entry name" value="SUBTILASE"/>
    <property type="match status" value="1"/>
</dbReference>
<dbReference type="InterPro" id="IPR023828">
    <property type="entry name" value="Peptidase_S8_Ser-AS"/>
</dbReference>
<dbReference type="InterPro" id="IPR000209">
    <property type="entry name" value="Peptidase_S8/S53_dom"/>
</dbReference>
<evidence type="ECO:0000256" key="7">
    <source>
        <dbReference type="SAM" id="SignalP"/>
    </source>
</evidence>
<dbReference type="InterPro" id="IPR034193">
    <property type="entry name" value="PCSK9_ProteinaseK-like"/>
</dbReference>
<sequence length="385" mass="41360">MMQQILVFVILVVTLQMVAGRARLAPLYKSEDAIKGDYIVVLKNDVDQDAISDSLIRTARTQGETLIVRKRLRKLINAFVANLPARALRLVRSHEAVRYVEQDSLVYADTTTWGLDRLDQRDLPLDDSYMPVGDGGAGVNVYVLDTGIRTTHEEFEDRAFIAYDAMQYAIGADGDCRGHGTHCASTIGGKAYGVAPKAKLFSVRVLGCEGSGSKGGVMAGMDWVAENGERPAIVSMSLGGSGSYAEDEVLTNLDASGVLVVVAAGNSDYEACRRSPARSREALTVGASEIDDARAYFSNWGGCVDLFAPGRYITAASWLGDDLYRSISGTSMATPHVAGVAAVHLGVNPNYSTRELRDIIMNSAARNKIGDPHGAPDLLLQIPRA</sequence>
<dbReference type="Pfam" id="PF00082">
    <property type="entry name" value="Peptidase_S8"/>
    <property type="match status" value="1"/>
</dbReference>
<dbReference type="OrthoDB" id="206201at2759"/>
<dbReference type="InterPro" id="IPR022398">
    <property type="entry name" value="Peptidase_S8_His-AS"/>
</dbReference>
<reference evidence="9" key="2">
    <citation type="submission" date="2021-01" db="UniProtKB">
        <authorList>
            <consortium name="EnsemblMetazoa"/>
        </authorList>
    </citation>
    <scope>IDENTIFICATION</scope>
</reference>
<keyword evidence="2 5" id="KW-0645">Protease</keyword>
<name>A0A7M7SYW4_STRPU</name>
<dbReference type="SUPFAM" id="SSF52743">
    <property type="entry name" value="Subtilisin-like"/>
    <property type="match status" value="1"/>
</dbReference>
<dbReference type="GO" id="GO:0006508">
    <property type="term" value="P:proteolysis"/>
    <property type="evidence" value="ECO:0007669"/>
    <property type="project" value="UniProtKB-KW"/>
</dbReference>
<dbReference type="SUPFAM" id="SSF54897">
    <property type="entry name" value="Protease propeptides/inhibitors"/>
    <property type="match status" value="1"/>
</dbReference>
<dbReference type="InterPro" id="IPR037045">
    <property type="entry name" value="S8pro/Inhibitor_I9_sf"/>
</dbReference>
<evidence type="ECO:0000256" key="2">
    <source>
        <dbReference type="ARBA" id="ARBA00022670"/>
    </source>
</evidence>
<protein>
    <recommendedName>
        <fullName evidence="8">Peptidase S8/S53 domain-containing protein</fullName>
    </recommendedName>
</protein>
<accession>A0A7M7SYW4</accession>
<feature type="active site" description="Charge relay system" evidence="5">
    <location>
        <position position="145"/>
    </location>
</feature>
<evidence type="ECO:0000256" key="5">
    <source>
        <dbReference type="PROSITE-ProRule" id="PRU01240"/>
    </source>
</evidence>
<dbReference type="PROSITE" id="PS00136">
    <property type="entry name" value="SUBTILASE_ASP"/>
    <property type="match status" value="1"/>
</dbReference>
<organism evidence="9 10">
    <name type="scientific">Strongylocentrotus purpuratus</name>
    <name type="common">Purple sea urchin</name>
    <dbReference type="NCBI Taxonomy" id="7668"/>
    <lineage>
        <taxon>Eukaryota</taxon>
        <taxon>Metazoa</taxon>
        <taxon>Echinodermata</taxon>
        <taxon>Eleutherozoa</taxon>
        <taxon>Echinozoa</taxon>
        <taxon>Echinoidea</taxon>
        <taxon>Euechinoidea</taxon>
        <taxon>Echinacea</taxon>
        <taxon>Camarodonta</taxon>
        <taxon>Echinidea</taxon>
        <taxon>Strongylocentrotidae</taxon>
        <taxon>Strongylocentrotus</taxon>
    </lineage>
</organism>
<dbReference type="AlphaFoldDB" id="A0A7M7SYW4"/>
<dbReference type="InterPro" id="IPR015500">
    <property type="entry name" value="Peptidase_S8_subtilisin-rel"/>
</dbReference>
<dbReference type="PANTHER" id="PTHR43806">
    <property type="entry name" value="PEPTIDASE S8"/>
    <property type="match status" value="1"/>
</dbReference>
<keyword evidence="7" id="KW-0732">Signal</keyword>
<keyword evidence="3 5" id="KW-0378">Hydrolase</keyword>
<evidence type="ECO:0000256" key="1">
    <source>
        <dbReference type="ARBA" id="ARBA00011073"/>
    </source>
</evidence>
<evidence type="ECO:0000256" key="4">
    <source>
        <dbReference type="ARBA" id="ARBA00022825"/>
    </source>
</evidence>
<dbReference type="PANTHER" id="PTHR43806:SF58">
    <property type="entry name" value="ALKALINE PROTEASE 1-RELATED"/>
    <property type="match status" value="1"/>
</dbReference>
<feature type="active site" description="Charge relay system" evidence="5">
    <location>
        <position position="179"/>
    </location>
</feature>
<comment type="similarity">
    <text evidence="1 5 6">Belongs to the peptidase S8 family.</text>
</comment>
<dbReference type="GeneID" id="585917"/>
<dbReference type="Gene3D" id="3.40.50.200">
    <property type="entry name" value="Peptidase S8/S53 domain"/>
    <property type="match status" value="1"/>
</dbReference>
<dbReference type="Proteomes" id="UP000007110">
    <property type="component" value="Unassembled WGS sequence"/>
</dbReference>